<accession>A0A5K3F914</accession>
<name>A0A5K3F914_MESCO</name>
<organism evidence="1">
    <name type="scientific">Mesocestoides corti</name>
    <name type="common">Flatworm</name>
    <dbReference type="NCBI Taxonomy" id="53468"/>
    <lineage>
        <taxon>Eukaryota</taxon>
        <taxon>Metazoa</taxon>
        <taxon>Spiralia</taxon>
        <taxon>Lophotrochozoa</taxon>
        <taxon>Platyhelminthes</taxon>
        <taxon>Cestoda</taxon>
        <taxon>Eucestoda</taxon>
        <taxon>Cyclophyllidea</taxon>
        <taxon>Mesocestoididae</taxon>
        <taxon>Mesocestoides</taxon>
    </lineage>
</organism>
<dbReference type="WBParaSite" id="MCU_006475-RA">
    <property type="protein sequence ID" value="MCU_006475-RA"/>
    <property type="gene ID" value="MCU_006475"/>
</dbReference>
<protein>
    <submittedName>
        <fullName evidence="1">Uncharacterized protein</fullName>
    </submittedName>
</protein>
<evidence type="ECO:0000313" key="1">
    <source>
        <dbReference type="WBParaSite" id="MCU_006475-RA"/>
    </source>
</evidence>
<dbReference type="AlphaFoldDB" id="A0A5K3F914"/>
<reference evidence="1" key="1">
    <citation type="submission" date="2019-11" db="UniProtKB">
        <authorList>
            <consortium name="WormBaseParasite"/>
        </authorList>
    </citation>
    <scope>IDENTIFICATION</scope>
</reference>
<proteinExistence type="predicted"/>
<sequence>MCHHTGRAQVRGPNLSRLCWNSHDGWTSWMLSDSVLHRLLQRRDAQVSNMP</sequence>